<dbReference type="AlphaFoldDB" id="A0A0N4YSI7"/>
<dbReference type="GO" id="GO:0042392">
    <property type="term" value="F:sphingosine-1-phosphate phosphatase activity"/>
    <property type="evidence" value="ECO:0007669"/>
    <property type="project" value="TreeGrafter"/>
</dbReference>
<name>A0A0N4YSI7_NIPBR</name>
<dbReference type="STRING" id="27835.A0A0N4YSI7"/>
<accession>A0A0N4YSI7</accession>
<dbReference type="SUPFAM" id="SSF48317">
    <property type="entry name" value="Acid phosphatase/Vanadium-dependent haloperoxidase"/>
    <property type="match status" value="1"/>
</dbReference>
<feature type="compositionally biased region" description="Acidic residues" evidence="1">
    <location>
        <begin position="69"/>
        <end position="89"/>
    </location>
</feature>
<evidence type="ECO:0000313" key="4">
    <source>
        <dbReference type="Proteomes" id="UP000271162"/>
    </source>
</evidence>
<dbReference type="PANTHER" id="PTHR14969:SF13">
    <property type="entry name" value="AT30094P"/>
    <property type="match status" value="1"/>
</dbReference>
<dbReference type="EMBL" id="UYSL01024914">
    <property type="protein sequence ID" value="VDL83947.1"/>
    <property type="molecule type" value="Genomic_DNA"/>
</dbReference>
<dbReference type="InterPro" id="IPR036938">
    <property type="entry name" value="PAP2/HPO_sf"/>
</dbReference>
<feature type="region of interest" description="Disordered" evidence="1">
    <location>
        <begin position="47"/>
        <end position="93"/>
    </location>
</feature>
<evidence type="ECO:0000259" key="2">
    <source>
        <dbReference type="Pfam" id="PF01569"/>
    </source>
</evidence>
<evidence type="ECO:0000256" key="1">
    <source>
        <dbReference type="SAM" id="MobiDB-lite"/>
    </source>
</evidence>
<evidence type="ECO:0000313" key="3">
    <source>
        <dbReference type="EMBL" id="VDL83947.1"/>
    </source>
</evidence>
<feature type="domain" description="Phosphatidic acid phosphatase type 2/haloperoxidase" evidence="2">
    <location>
        <begin position="99"/>
        <end position="155"/>
    </location>
</feature>
<feature type="region of interest" description="Disordered" evidence="1">
    <location>
        <begin position="1"/>
        <end position="22"/>
    </location>
</feature>
<dbReference type="Pfam" id="PF01569">
    <property type="entry name" value="PAP2"/>
    <property type="match status" value="1"/>
</dbReference>
<evidence type="ECO:0000313" key="5">
    <source>
        <dbReference type="WBParaSite" id="NBR_0002020901-mRNA-1"/>
    </source>
</evidence>
<dbReference type="PANTHER" id="PTHR14969">
    <property type="entry name" value="SPHINGOSINE-1-PHOSPHATE PHOSPHOHYDROLASE"/>
    <property type="match status" value="1"/>
</dbReference>
<dbReference type="WBParaSite" id="NBR_0002020901-mRNA-1">
    <property type="protein sequence ID" value="NBR_0002020901-mRNA-1"/>
    <property type="gene ID" value="NBR_0002020901"/>
</dbReference>
<proteinExistence type="predicted"/>
<organism evidence="5">
    <name type="scientific">Nippostrongylus brasiliensis</name>
    <name type="common">Rat hookworm</name>
    <dbReference type="NCBI Taxonomy" id="27835"/>
    <lineage>
        <taxon>Eukaryota</taxon>
        <taxon>Metazoa</taxon>
        <taxon>Ecdysozoa</taxon>
        <taxon>Nematoda</taxon>
        <taxon>Chromadorea</taxon>
        <taxon>Rhabditida</taxon>
        <taxon>Rhabditina</taxon>
        <taxon>Rhabditomorpha</taxon>
        <taxon>Strongyloidea</taxon>
        <taxon>Heligmosomidae</taxon>
        <taxon>Nippostrongylus</taxon>
    </lineage>
</organism>
<sequence length="156" mass="17022">MDGDPDQPTKRIETDEGQQDLRPLLVLLGQRRTPAIYSGLAKGMIATAPPLPEFDEDGPSAPLLTETDSSGDVDEDTTDDNMEDYDSESETEHFSGSSILKSLLVDLCIVGVTKMVVLRPRPGYNIDDQTLEMPGIDAYSFPSGHTSRAAMLATFW</sequence>
<gene>
    <name evidence="3" type="ORF">NBR_LOCUS20210</name>
</gene>
<dbReference type="Proteomes" id="UP000271162">
    <property type="component" value="Unassembled WGS sequence"/>
</dbReference>
<dbReference type="InterPro" id="IPR000326">
    <property type="entry name" value="PAP2/HPO"/>
</dbReference>
<protein>
    <submittedName>
        <fullName evidence="5">AT30094p (inferred by orthology to a D. melanogaster protein)</fullName>
    </submittedName>
</protein>
<keyword evidence="4" id="KW-1185">Reference proteome</keyword>
<reference evidence="5" key="1">
    <citation type="submission" date="2017-02" db="UniProtKB">
        <authorList>
            <consortium name="WormBaseParasite"/>
        </authorList>
    </citation>
    <scope>IDENTIFICATION</scope>
</reference>
<reference evidence="3 4" key="2">
    <citation type="submission" date="2018-11" db="EMBL/GenBank/DDBJ databases">
        <authorList>
            <consortium name="Pathogen Informatics"/>
        </authorList>
    </citation>
    <scope>NUCLEOTIDE SEQUENCE [LARGE SCALE GENOMIC DNA]</scope>
</reference>